<evidence type="ECO:0000256" key="10">
    <source>
        <dbReference type="SAM" id="Phobius"/>
    </source>
</evidence>
<gene>
    <name evidence="12" type="primary">SLC41A1</name>
    <name evidence="12" type="ORF">TNIN_432702</name>
</gene>
<evidence type="ECO:0000256" key="1">
    <source>
        <dbReference type="ARBA" id="ARBA00004141"/>
    </source>
</evidence>
<evidence type="ECO:0000256" key="4">
    <source>
        <dbReference type="ARBA" id="ARBA00022692"/>
    </source>
</evidence>
<feature type="transmembrane region" description="Helical" evidence="10">
    <location>
        <begin position="565"/>
        <end position="586"/>
    </location>
</feature>
<feature type="transmembrane region" description="Helical" evidence="10">
    <location>
        <begin position="497"/>
        <end position="516"/>
    </location>
</feature>
<dbReference type="SUPFAM" id="SSF161093">
    <property type="entry name" value="MgtE membrane domain-like"/>
    <property type="match status" value="2"/>
</dbReference>
<dbReference type="PANTHER" id="PTHR16228:SF7">
    <property type="entry name" value="SLC41A_MGTE INTEGRAL MEMBRANE DOMAIN-CONTAINING PROTEIN"/>
    <property type="match status" value="1"/>
</dbReference>
<evidence type="ECO:0000256" key="3">
    <source>
        <dbReference type="ARBA" id="ARBA00022448"/>
    </source>
</evidence>
<evidence type="ECO:0000256" key="2">
    <source>
        <dbReference type="ARBA" id="ARBA00009749"/>
    </source>
</evidence>
<keyword evidence="7" id="KW-0406">Ion transport</keyword>
<feature type="transmembrane region" description="Helical" evidence="10">
    <location>
        <begin position="208"/>
        <end position="234"/>
    </location>
</feature>
<dbReference type="GO" id="GO:0005886">
    <property type="term" value="C:plasma membrane"/>
    <property type="evidence" value="ECO:0007669"/>
    <property type="project" value="TreeGrafter"/>
</dbReference>
<evidence type="ECO:0000313" key="13">
    <source>
        <dbReference type="Proteomes" id="UP000886998"/>
    </source>
</evidence>
<comment type="subcellular location">
    <subcellularLocation>
        <location evidence="1">Membrane</location>
        <topology evidence="1">Multi-pass membrane protein</topology>
    </subcellularLocation>
</comment>
<evidence type="ECO:0000256" key="6">
    <source>
        <dbReference type="ARBA" id="ARBA00022989"/>
    </source>
</evidence>
<feature type="transmembrane region" description="Helical" evidence="10">
    <location>
        <begin position="341"/>
        <end position="365"/>
    </location>
</feature>
<dbReference type="Proteomes" id="UP000886998">
    <property type="component" value="Unassembled WGS sequence"/>
</dbReference>
<evidence type="ECO:0000256" key="5">
    <source>
        <dbReference type="ARBA" id="ARBA00022842"/>
    </source>
</evidence>
<evidence type="ECO:0000259" key="11">
    <source>
        <dbReference type="Pfam" id="PF01769"/>
    </source>
</evidence>
<feature type="domain" description="SLC41A/MgtE integral membrane" evidence="11">
    <location>
        <begin position="438"/>
        <end position="581"/>
    </location>
</feature>
<evidence type="ECO:0000256" key="9">
    <source>
        <dbReference type="SAM" id="MobiDB-lite"/>
    </source>
</evidence>
<dbReference type="OrthoDB" id="5791097at2759"/>
<feature type="transmembrane region" description="Helical" evidence="10">
    <location>
        <begin position="372"/>
        <end position="392"/>
    </location>
</feature>
<feature type="transmembrane region" description="Helical" evidence="10">
    <location>
        <begin position="528"/>
        <end position="553"/>
    </location>
</feature>
<dbReference type="EMBL" id="BMAV01025203">
    <property type="protein sequence ID" value="GFS39505.1"/>
    <property type="molecule type" value="Genomic_DNA"/>
</dbReference>
<evidence type="ECO:0000313" key="12">
    <source>
        <dbReference type="EMBL" id="GFS39505.1"/>
    </source>
</evidence>
<keyword evidence="5" id="KW-0460">Magnesium</keyword>
<dbReference type="InterPro" id="IPR006667">
    <property type="entry name" value="SLC41_membr_dom"/>
</dbReference>
<reference evidence="12" key="1">
    <citation type="submission" date="2020-08" db="EMBL/GenBank/DDBJ databases">
        <title>Multicomponent nature underlies the extraordinary mechanical properties of spider dragline silk.</title>
        <authorList>
            <person name="Kono N."/>
            <person name="Nakamura H."/>
            <person name="Mori M."/>
            <person name="Yoshida Y."/>
            <person name="Ohtoshi R."/>
            <person name="Malay A.D."/>
            <person name="Moran D.A.P."/>
            <person name="Tomita M."/>
            <person name="Numata K."/>
            <person name="Arakawa K."/>
        </authorList>
    </citation>
    <scope>NUCLEOTIDE SEQUENCE</scope>
</reference>
<proteinExistence type="inferred from homology"/>
<sequence length="591" mass="65094">MARLLGIRRLEPVVDLNASESTANLTSFNQDQDYFQNPTFEDDYQAGIRRLEPVVDLNASESTANLTSFNQDQDYFQNPTFEDDYQAADNEWRRSSPTVSISLQTTADDSSPTNNNNIGISDQNQTKKTLVPTDSGIIICIPPKSTDDSSIERKSLDSGVGDAVGRESVISIGSIKSLQSVNGWSRSRLSRNSLRSIKGIREPYKEETLLAICVQVFIPFLIAGMGTCGAGIVLDYVEGWTVFQNVTELFILVPTLLGLKGNLEMTLASRVSTQANLGHLDSLKQKWQMSWGNMALIQFYFTKGVVEIVFVSSTISIYSFRSITLAVVILSHKFNINPDNVATPIAASLGDVTTLGILAAISSYLYKMKENYIPSSIIIGIFILLIPVWIYLSYKNLFVRQVLYSGWIPVIMALVITSVGGYILEFSVSQFKGFAIFQPVINGVAGNLVAVQASRISTYFHQMSEKPGTRPPDGSPICVSPVYAFFGKCVHARTARILMIMVIPGHLLFGYGITLIKGGNTVLTPTFLPIYLISAFIQIALLLYFAQCLIQILWRLKVDPDNSAIPLLTALGDLSGMTCLTIAFYIHRAVI</sequence>
<comment type="caution">
    <text evidence="12">The sequence shown here is derived from an EMBL/GenBank/DDBJ whole genome shotgun (WGS) entry which is preliminary data.</text>
</comment>
<dbReference type="Pfam" id="PF01769">
    <property type="entry name" value="MgtE"/>
    <property type="match status" value="2"/>
</dbReference>
<organism evidence="12 13">
    <name type="scientific">Trichonephila inaurata madagascariensis</name>
    <dbReference type="NCBI Taxonomy" id="2747483"/>
    <lineage>
        <taxon>Eukaryota</taxon>
        <taxon>Metazoa</taxon>
        <taxon>Ecdysozoa</taxon>
        <taxon>Arthropoda</taxon>
        <taxon>Chelicerata</taxon>
        <taxon>Arachnida</taxon>
        <taxon>Araneae</taxon>
        <taxon>Araneomorphae</taxon>
        <taxon>Entelegynae</taxon>
        <taxon>Araneoidea</taxon>
        <taxon>Nephilidae</taxon>
        <taxon>Trichonephila</taxon>
        <taxon>Trichonephila inaurata</taxon>
    </lineage>
</organism>
<keyword evidence="13" id="KW-1185">Reference proteome</keyword>
<keyword evidence="3" id="KW-0813">Transport</keyword>
<dbReference type="InterPro" id="IPR036739">
    <property type="entry name" value="SLC41_membr_dom_sf"/>
</dbReference>
<name>A0A8X6M9M5_9ARAC</name>
<feature type="domain" description="SLC41A/MgtE integral membrane" evidence="11">
    <location>
        <begin position="253"/>
        <end position="361"/>
    </location>
</feature>
<accession>A0A8X6M9M5</accession>
<dbReference type="GO" id="GO:0008324">
    <property type="term" value="F:monoatomic cation transmembrane transporter activity"/>
    <property type="evidence" value="ECO:0007669"/>
    <property type="project" value="InterPro"/>
</dbReference>
<dbReference type="Gene3D" id="1.10.357.20">
    <property type="entry name" value="SLC41 divalent cation transporters, integral membrane domain"/>
    <property type="match status" value="2"/>
</dbReference>
<evidence type="ECO:0000256" key="7">
    <source>
        <dbReference type="ARBA" id="ARBA00023065"/>
    </source>
</evidence>
<protein>
    <submittedName>
        <fullName evidence="12">Solute carrier family 41 member 1</fullName>
    </submittedName>
</protein>
<evidence type="ECO:0000256" key="8">
    <source>
        <dbReference type="ARBA" id="ARBA00023136"/>
    </source>
</evidence>
<feature type="transmembrane region" description="Helical" evidence="10">
    <location>
        <begin position="404"/>
        <end position="424"/>
    </location>
</feature>
<keyword evidence="8 10" id="KW-0472">Membrane</keyword>
<dbReference type="PANTHER" id="PTHR16228">
    <property type="entry name" value="DIVALENT CATION TRANSPORTER SOLUTE CARRIER FAMILY 41"/>
    <property type="match status" value="1"/>
</dbReference>
<dbReference type="InterPro" id="IPR045349">
    <property type="entry name" value="SLC41A1-3"/>
</dbReference>
<comment type="similarity">
    <text evidence="2">Belongs to the SLC41A transporter family.</text>
</comment>
<feature type="region of interest" description="Disordered" evidence="9">
    <location>
        <begin position="104"/>
        <end position="126"/>
    </location>
</feature>
<feature type="transmembrane region" description="Helical" evidence="10">
    <location>
        <begin position="304"/>
        <end position="329"/>
    </location>
</feature>
<keyword evidence="4 10" id="KW-0812">Transmembrane</keyword>
<dbReference type="AlphaFoldDB" id="A0A8X6M9M5"/>
<keyword evidence="6 10" id="KW-1133">Transmembrane helix</keyword>